<keyword evidence="2" id="KW-1185">Reference proteome</keyword>
<organism evidence="1 2">
    <name type="scientific">Caerostris extrusa</name>
    <name type="common">Bark spider</name>
    <name type="synonym">Caerostris bankana</name>
    <dbReference type="NCBI Taxonomy" id="172846"/>
    <lineage>
        <taxon>Eukaryota</taxon>
        <taxon>Metazoa</taxon>
        <taxon>Ecdysozoa</taxon>
        <taxon>Arthropoda</taxon>
        <taxon>Chelicerata</taxon>
        <taxon>Arachnida</taxon>
        <taxon>Araneae</taxon>
        <taxon>Araneomorphae</taxon>
        <taxon>Entelegynae</taxon>
        <taxon>Araneoidea</taxon>
        <taxon>Araneidae</taxon>
        <taxon>Caerostris</taxon>
    </lineage>
</organism>
<dbReference type="EMBL" id="BPLR01015142">
    <property type="protein sequence ID" value="GIY73942.1"/>
    <property type="molecule type" value="Genomic_DNA"/>
</dbReference>
<evidence type="ECO:0000313" key="2">
    <source>
        <dbReference type="Proteomes" id="UP001054945"/>
    </source>
</evidence>
<comment type="caution">
    <text evidence="1">The sequence shown here is derived from an EMBL/GenBank/DDBJ whole genome shotgun (WGS) entry which is preliminary data.</text>
</comment>
<reference evidence="1 2" key="1">
    <citation type="submission" date="2021-06" db="EMBL/GenBank/DDBJ databases">
        <title>Caerostris extrusa draft genome.</title>
        <authorList>
            <person name="Kono N."/>
            <person name="Arakawa K."/>
        </authorList>
    </citation>
    <scope>NUCLEOTIDE SEQUENCE [LARGE SCALE GENOMIC DNA]</scope>
</reference>
<protein>
    <submittedName>
        <fullName evidence="1">Uncharacterized protein</fullName>
    </submittedName>
</protein>
<name>A0AAV4VU50_CAEEX</name>
<dbReference type="Proteomes" id="UP001054945">
    <property type="component" value="Unassembled WGS sequence"/>
</dbReference>
<proteinExistence type="predicted"/>
<gene>
    <name evidence="1" type="ORF">CEXT_222061</name>
</gene>
<sequence length="154" mass="17552">MALLPVRSKVLPTGSNYNNTRYSTKVAVWIKPNYHHFDEQQANCKTWDMQGIVWQCRIGARRFCTRRISKKGRLVDQLAVKRGTSGTNPRALNLNHSESGWLASLAISLLFACVSSQPQKKTQRFSLSLSIMKYSCHSHTRQGIFLPQNTLESR</sequence>
<evidence type="ECO:0000313" key="1">
    <source>
        <dbReference type="EMBL" id="GIY73942.1"/>
    </source>
</evidence>
<dbReference type="AlphaFoldDB" id="A0AAV4VU50"/>
<accession>A0AAV4VU50</accession>